<feature type="compositionally biased region" description="Basic residues" evidence="1">
    <location>
        <begin position="131"/>
        <end position="140"/>
    </location>
</feature>
<evidence type="ECO:0000313" key="2">
    <source>
        <dbReference type="EMBL" id="KAK1410339.1"/>
    </source>
</evidence>
<protein>
    <submittedName>
        <fullName evidence="2">Uncharacterized protein</fullName>
    </submittedName>
</protein>
<dbReference type="AlphaFoldDB" id="A0AAD8JVJ4"/>
<dbReference type="EMBL" id="JAUHHV010000010">
    <property type="protein sequence ID" value="KAK1410339.1"/>
    <property type="molecule type" value="Genomic_DNA"/>
</dbReference>
<sequence>MFMCCTLKFKLNTAKVFQHSFSPPKLKIPHQSTLSFVQLFIRQTPQRACNLCAKPSSSLAFCRKPSPQPAATSRNHHHHRSLHHLPEIVTTAIATIELISREFWIQYTFPPPSLWPRKAIKLMTQRHLARNKPCRNHKSTRLTSHSLWLS</sequence>
<reference evidence="2" key="1">
    <citation type="journal article" date="2023" name="bioRxiv">
        <title>Improved chromosome-level genome assembly for marigold (Tagetes erecta).</title>
        <authorList>
            <person name="Jiang F."/>
            <person name="Yuan L."/>
            <person name="Wang S."/>
            <person name="Wang H."/>
            <person name="Xu D."/>
            <person name="Wang A."/>
            <person name="Fan W."/>
        </authorList>
    </citation>
    <scope>NUCLEOTIDE SEQUENCE</scope>
    <source>
        <strain evidence="2">WSJ</strain>
        <tissue evidence="2">Leaf</tissue>
    </source>
</reference>
<evidence type="ECO:0000256" key="1">
    <source>
        <dbReference type="SAM" id="MobiDB-lite"/>
    </source>
</evidence>
<accession>A0AAD8JVJ4</accession>
<feature type="region of interest" description="Disordered" evidence="1">
    <location>
        <begin position="131"/>
        <end position="150"/>
    </location>
</feature>
<feature type="compositionally biased region" description="Polar residues" evidence="1">
    <location>
        <begin position="141"/>
        <end position="150"/>
    </location>
</feature>
<name>A0AAD8JVJ4_TARER</name>
<evidence type="ECO:0000313" key="3">
    <source>
        <dbReference type="Proteomes" id="UP001229421"/>
    </source>
</evidence>
<proteinExistence type="predicted"/>
<gene>
    <name evidence="2" type="ORF">QVD17_36874</name>
</gene>
<keyword evidence="3" id="KW-1185">Reference proteome</keyword>
<dbReference type="Proteomes" id="UP001229421">
    <property type="component" value="Unassembled WGS sequence"/>
</dbReference>
<organism evidence="2 3">
    <name type="scientific">Tagetes erecta</name>
    <name type="common">African marigold</name>
    <dbReference type="NCBI Taxonomy" id="13708"/>
    <lineage>
        <taxon>Eukaryota</taxon>
        <taxon>Viridiplantae</taxon>
        <taxon>Streptophyta</taxon>
        <taxon>Embryophyta</taxon>
        <taxon>Tracheophyta</taxon>
        <taxon>Spermatophyta</taxon>
        <taxon>Magnoliopsida</taxon>
        <taxon>eudicotyledons</taxon>
        <taxon>Gunneridae</taxon>
        <taxon>Pentapetalae</taxon>
        <taxon>asterids</taxon>
        <taxon>campanulids</taxon>
        <taxon>Asterales</taxon>
        <taxon>Asteraceae</taxon>
        <taxon>Asteroideae</taxon>
        <taxon>Heliantheae alliance</taxon>
        <taxon>Tageteae</taxon>
        <taxon>Tagetes</taxon>
    </lineage>
</organism>
<comment type="caution">
    <text evidence="2">The sequence shown here is derived from an EMBL/GenBank/DDBJ whole genome shotgun (WGS) entry which is preliminary data.</text>
</comment>